<comment type="subcellular location">
    <subcellularLocation>
        <location evidence="1">Membrane</location>
        <topology evidence="1">Multi-pass membrane protein</topology>
    </subcellularLocation>
</comment>
<keyword evidence="4 5" id="KW-0472">Membrane</keyword>
<keyword evidence="2 5" id="KW-0812">Transmembrane</keyword>
<dbReference type="CDD" id="cd16914">
    <property type="entry name" value="EcfT"/>
    <property type="match status" value="1"/>
</dbReference>
<evidence type="ECO:0000256" key="5">
    <source>
        <dbReference type="SAM" id="Phobius"/>
    </source>
</evidence>
<dbReference type="RefSeq" id="WP_102161826.1">
    <property type="nucleotide sequence ID" value="NZ_PNFZ01000003.1"/>
</dbReference>
<dbReference type="GO" id="GO:0005886">
    <property type="term" value="C:plasma membrane"/>
    <property type="evidence" value="ECO:0007669"/>
    <property type="project" value="UniProtKB-ARBA"/>
</dbReference>
<organism evidence="6 7">
    <name type="scientific">Brevibacterium luteolum</name>
    <dbReference type="NCBI Taxonomy" id="199591"/>
    <lineage>
        <taxon>Bacteria</taxon>
        <taxon>Bacillati</taxon>
        <taxon>Actinomycetota</taxon>
        <taxon>Actinomycetes</taxon>
        <taxon>Micrococcales</taxon>
        <taxon>Brevibacteriaceae</taxon>
        <taxon>Brevibacterium</taxon>
    </lineage>
</organism>
<feature type="transmembrane region" description="Helical" evidence="5">
    <location>
        <begin position="71"/>
        <end position="88"/>
    </location>
</feature>
<sequence>MRRQSRFFGTYVPTGGWLHRTPVLLKLGAVAAISIVVLALRNPIFDACVFAVLVACGLTSRLRLGQVLSPLRAIWIFVALIIAFHLIVSDAAQALAMVSKLIVCVQAAGLLMLTSSIGQLLEAFAVLVRPLRFLGIDAERVALTAALTVRSIPFMAQLVGQSADAARARGLERSIQARSVPVVLGAVKFGQDTGRALDARGLGD</sequence>
<evidence type="ECO:0000313" key="6">
    <source>
        <dbReference type="EMBL" id="PMB98029.1"/>
    </source>
</evidence>
<evidence type="ECO:0000313" key="7">
    <source>
        <dbReference type="Proteomes" id="UP000235703"/>
    </source>
</evidence>
<keyword evidence="7" id="KW-1185">Reference proteome</keyword>
<feature type="transmembrane region" description="Helical" evidence="5">
    <location>
        <begin position="94"/>
        <end position="113"/>
    </location>
</feature>
<protein>
    <submittedName>
        <fullName evidence="6">Energy-coupling factor transporter transmembrane protein EcfT</fullName>
    </submittedName>
</protein>
<reference evidence="6 7" key="1">
    <citation type="submission" date="2017-09" db="EMBL/GenBank/DDBJ databases">
        <title>Bacterial strain isolated from the female urinary microbiota.</title>
        <authorList>
            <person name="Thomas-White K."/>
            <person name="Kumar N."/>
            <person name="Forster S."/>
            <person name="Putonti C."/>
            <person name="Lawley T."/>
            <person name="Wolfe A.J."/>
        </authorList>
    </citation>
    <scope>NUCLEOTIDE SEQUENCE [LARGE SCALE GENOMIC DNA]</scope>
    <source>
        <strain evidence="6 7">UMB0680</strain>
    </source>
</reference>
<dbReference type="EMBL" id="PNFZ01000003">
    <property type="protein sequence ID" value="PMB98029.1"/>
    <property type="molecule type" value="Genomic_DNA"/>
</dbReference>
<comment type="caution">
    <text evidence="6">The sequence shown here is derived from an EMBL/GenBank/DDBJ whole genome shotgun (WGS) entry which is preliminary data.</text>
</comment>
<dbReference type="Proteomes" id="UP000235703">
    <property type="component" value="Unassembled WGS sequence"/>
</dbReference>
<name>A0A2N6PH77_9MICO</name>
<gene>
    <name evidence="6" type="ORF">CJ198_06495</name>
</gene>
<accession>A0A2N6PH77</accession>
<dbReference type="AlphaFoldDB" id="A0A2N6PH77"/>
<evidence type="ECO:0000256" key="4">
    <source>
        <dbReference type="ARBA" id="ARBA00023136"/>
    </source>
</evidence>
<dbReference type="InterPro" id="IPR003339">
    <property type="entry name" value="ABC/ECF_trnsptr_transmembrane"/>
</dbReference>
<keyword evidence="3 5" id="KW-1133">Transmembrane helix</keyword>
<evidence type="ECO:0000256" key="1">
    <source>
        <dbReference type="ARBA" id="ARBA00004141"/>
    </source>
</evidence>
<proteinExistence type="predicted"/>
<evidence type="ECO:0000256" key="3">
    <source>
        <dbReference type="ARBA" id="ARBA00022989"/>
    </source>
</evidence>
<evidence type="ECO:0000256" key="2">
    <source>
        <dbReference type="ARBA" id="ARBA00022692"/>
    </source>
</evidence>
<dbReference type="OrthoDB" id="509049at2"/>
<feature type="transmembrane region" description="Helical" evidence="5">
    <location>
        <begin position="21"/>
        <end position="38"/>
    </location>
</feature>